<feature type="domain" description="Phage head morphogenesis" evidence="1">
    <location>
        <begin position="100"/>
        <end position="203"/>
    </location>
</feature>
<dbReference type="EMBL" id="ABCA03000050">
    <property type="protein sequence ID" value="EDS00238.1"/>
    <property type="molecule type" value="Genomic_DNA"/>
</dbReference>
<gene>
    <name evidence="2" type="ORF">EUBSIR_01913</name>
</gene>
<dbReference type="Pfam" id="PF04233">
    <property type="entry name" value="Phage_Mu_F"/>
    <property type="match status" value="1"/>
</dbReference>
<dbReference type="NCBIfam" id="TIGR01641">
    <property type="entry name" value="phageSPP1_gp7"/>
    <property type="match status" value="1"/>
</dbReference>
<reference evidence="2" key="1">
    <citation type="submission" date="2007-10" db="EMBL/GenBank/DDBJ databases">
        <authorList>
            <person name="Fulton L."/>
            <person name="Clifton S."/>
            <person name="Fulton B."/>
            <person name="Xu J."/>
            <person name="Minx P."/>
            <person name="Pepin K.H."/>
            <person name="Johnson M."/>
            <person name="Thiruvilangam P."/>
            <person name="Bhonagiri V."/>
            <person name="Nash W.E."/>
            <person name="Mardis E.R."/>
            <person name="Wilson R.K."/>
        </authorList>
    </citation>
    <scope>NUCLEOTIDE SEQUENCE [LARGE SCALE GENOMIC DNA]</scope>
    <source>
        <strain evidence="2">DSM 15702</strain>
    </source>
</reference>
<comment type="caution">
    <text evidence="2">The sequence shown here is derived from an EMBL/GenBank/DDBJ whole genome shotgun (WGS) entry which is preliminary data.</text>
</comment>
<reference evidence="2" key="2">
    <citation type="submission" date="2014-06" db="EMBL/GenBank/DDBJ databases">
        <title>Draft genome sequence of Eubacterium siraeum (DSM 15702).</title>
        <authorList>
            <person name="Sudarsanam P."/>
            <person name="Ley R."/>
            <person name="Guruge J."/>
            <person name="Turnbaugh P.J."/>
            <person name="Mahowald M."/>
            <person name="Liep D."/>
            <person name="Gordon J."/>
        </authorList>
    </citation>
    <scope>NUCLEOTIDE SEQUENCE</scope>
    <source>
        <strain evidence="2">DSM 15702</strain>
    </source>
</reference>
<sequence length="486" mass="55152">MVLFLYYLFYRKEKSLWMKKPQHRRLANAEIGVDTEHLGDIIQNAYMQMVFDVTKGADYRAAFDLIPESRVKAILSTNWSGQMFSQRVWDNTNALADGLKHDMLVGIMAGKSEQHMADDIMNRSGVGAFEARRLVRTETTCVANMAELYGYKELDIDEYEFSACLDSRTSDLCRELDGKVFKRNSAQAGVNLPPMHPFCRSTTLPVLPSEEDLDKELAELGDEIGADVDFDEWERNLQQGEDGKWRYVAGSVGKPMRFAGDGVDYMSKSFRPDYSDSTPISFSTSDEIKNIEVKKVTNSQFDMVTDNANRRNKAVRLAEKNLKAVKKMLPEGYVMPKVAVVDFDKCGLNVQAIGGYDKETGILYLNSKYNTSGKILDFVNEKAGYFANNTEFAPILHELGHKYYEDCVKSLAISENMEYNKAKISIDGKIYDFLHSNNLGDTLSKEISEYAQLGYDCYNYSEIIAECFSSKNLKDISESILKELRR</sequence>
<evidence type="ECO:0000259" key="1">
    <source>
        <dbReference type="Pfam" id="PF04233"/>
    </source>
</evidence>
<accession>B0MPW0</accession>
<evidence type="ECO:0000313" key="3">
    <source>
        <dbReference type="Proteomes" id="UP000005326"/>
    </source>
</evidence>
<evidence type="ECO:0000313" key="2">
    <source>
        <dbReference type="EMBL" id="EDS00238.1"/>
    </source>
</evidence>
<protein>
    <submittedName>
        <fullName evidence="2">Phage protein F-like protein</fullName>
    </submittedName>
</protein>
<dbReference type="InterPro" id="IPR006528">
    <property type="entry name" value="Phage_head_morphogenesis_dom"/>
</dbReference>
<organism evidence="2 3">
    <name type="scientific">[Eubacterium] siraeum DSM 15702</name>
    <dbReference type="NCBI Taxonomy" id="428128"/>
    <lineage>
        <taxon>Bacteria</taxon>
        <taxon>Bacillati</taxon>
        <taxon>Bacillota</taxon>
        <taxon>Clostridia</taxon>
        <taxon>Eubacteriales</taxon>
        <taxon>Oscillospiraceae</taxon>
        <taxon>Oscillospiraceae incertae sedis</taxon>
    </lineage>
</organism>
<dbReference type="Proteomes" id="UP000005326">
    <property type="component" value="Unassembled WGS sequence"/>
</dbReference>
<proteinExistence type="predicted"/>
<name>B0MPW0_9FIRM</name>
<dbReference type="AlphaFoldDB" id="B0MPW0"/>
<keyword evidence="3" id="KW-1185">Reference proteome</keyword>